<comment type="function">
    <text evidence="10">Mediates both low-affinity uptake and efflux of sugar across the plasma membrane.</text>
</comment>
<keyword evidence="6 11" id="KW-0812">Transmembrane</keyword>
<dbReference type="AlphaFoldDB" id="A0A8T2VCR9"/>
<dbReference type="GO" id="GO:0005886">
    <property type="term" value="C:plasma membrane"/>
    <property type="evidence" value="ECO:0007669"/>
    <property type="project" value="UniProtKB-SubCell"/>
</dbReference>
<organism evidence="12 13">
    <name type="scientific">Ceratopteris richardii</name>
    <name type="common">Triangle waterfern</name>
    <dbReference type="NCBI Taxonomy" id="49495"/>
    <lineage>
        <taxon>Eukaryota</taxon>
        <taxon>Viridiplantae</taxon>
        <taxon>Streptophyta</taxon>
        <taxon>Embryophyta</taxon>
        <taxon>Tracheophyta</taxon>
        <taxon>Polypodiopsida</taxon>
        <taxon>Polypodiidae</taxon>
        <taxon>Polypodiales</taxon>
        <taxon>Pteridineae</taxon>
        <taxon>Pteridaceae</taxon>
        <taxon>Parkerioideae</taxon>
        <taxon>Ceratopteris</taxon>
    </lineage>
</organism>
<feature type="transmembrane region" description="Helical" evidence="11">
    <location>
        <begin position="187"/>
        <end position="211"/>
    </location>
</feature>
<keyword evidence="3" id="KW-0813">Transport</keyword>
<protein>
    <recommendedName>
        <fullName evidence="14">Bidirectional sugar transporter SWEET</fullName>
    </recommendedName>
</protein>
<keyword evidence="8 11" id="KW-1133">Transmembrane helix</keyword>
<evidence type="ECO:0000313" key="13">
    <source>
        <dbReference type="Proteomes" id="UP000825935"/>
    </source>
</evidence>
<dbReference type="Pfam" id="PF03083">
    <property type="entry name" value="MtN3_slv"/>
    <property type="match status" value="2"/>
</dbReference>
<evidence type="ECO:0000256" key="7">
    <source>
        <dbReference type="ARBA" id="ARBA00022737"/>
    </source>
</evidence>
<evidence type="ECO:0000256" key="1">
    <source>
        <dbReference type="ARBA" id="ARBA00004651"/>
    </source>
</evidence>
<dbReference type="Gene3D" id="1.20.1280.290">
    <property type="match status" value="2"/>
</dbReference>
<gene>
    <name evidence="12" type="ORF">KP509_02G033800</name>
</gene>
<evidence type="ECO:0000256" key="2">
    <source>
        <dbReference type="ARBA" id="ARBA00007809"/>
    </source>
</evidence>
<evidence type="ECO:0000256" key="5">
    <source>
        <dbReference type="ARBA" id="ARBA00022597"/>
    </source>
</evidence>
<reference evidence="12" key="1">
    <citation type="submission" date="2021-08" db="EMBL/GenBank/DDBJ databases">
        <title>WGS assembly of Ceratopteris richardii.</title>
        <authorList>
            <person name="Marchant D.B."/>
            <person name="Chen G."/>
            <person name="Jenkins J."/>
            <person name="Shu S."/>
            <person name="Leebens-Mack J."/>
            <person name="Grimwood J."/>
            <person name="Schmutz J."/>
            <person name="Soltis P."/>
            <person name="Soltis D."/>
            <person name="Chen Z.-H."/>
        </authorList>
    </citation>
    <scope>NUCLEOTIDE SEQUENCE</scope>
    <source>
        <strain evidence="12">Whitten #5841</strain>
        <tissue evidence="12">Leaf</tissue>
    </source>
</reference>
<feature type="transmembrane region" description="Helical" evidence="11">
    <location>
        <begin position="281"/>
        <end position="303"/>
    </location>
</feature>
<comment type="subcellular location">
    <subcellularLocation>
        <location evidence="1">Cell membrane</location>
        <topology evidence="1">Multi-pass membrane protein</topology>
    </subcellularLocation>
</comment>
<evidence type="ECO:0000256" key="11">
    <source>
        <dbReference type="SAM" id="Phobius"/>
    </source>
</evidence>
<name>A0A8T2VCR9_CERRI</name>
<proteinExistence type="inferred from homology"/>
<comment type="similarity">
    <text evidence="2">Belongs to the SWEET sugar transporter family.</text>
</comment>
<evidence type="ECO:0000313" key="12">
    <source>
        <dbReference type="EMBL" id="KAH7443425.1"/>
    </source>
</evidence>
<feature type="transmembrane region" description="Helical" evidence="11">
    <location>
        <begin position="25"/>
        <end position="47"/>
    </location>
</feature>
<feature type="transmembrane region" description="Helical" evidence="11">
    <location>
        <begin position="122"/>
        <end position="144"/>
    </location>
</feature>
<evidence type="ECO:0000256" key="3">
    <source>
        <dbReference type="ARBA" id="ARBA00022448"/>
    </source>
</evidence>
<evidence type="ECO:0000256" key="4">
    <source>
        <dbReference type="ARBA" id="ARBA00022475"/>
    </source>
</evidence>
<accession>A0A8T2VCR9</accession>
<keyword evidence="9 11" id="KW-0472">Membrane</keyword>
<feature type="transmembrane region" description="Helical" evidence="11">
    <location>
        <begin position="165"/>
        <end position="181"/>
    </location>
</feature>
<dbReference type="PANTHER" id="PTHR10791:SF30">
    <property type="entry name" value="SUGAR TRANSPORTER SWEET1"/>
    <property type="match status" value="1"/>
</dbReference>
<keyword evidence="5" id="KW-0762">Sugar transport</keyword>
<dbReference type="OrthoDB" id="409725at2759"/>
<keyword evidence="4" id="KW-1003">Cell membrane</keyword>
<dbReference type="PANTHER" id="PTHR10791">
    <property type="entry name" value="RAG1-ACTIVATING PROTEIN 1"/>
    <property type="match status" value="1"/>
</dbReference>
<comment type="caution">
    <text evidence="12">The sequence shown here is derived from an EMBL/GenBank/DDBJ whole genome shotgun (WGS) entry which is preliminary data.</text>
</comment>
<dbReference type="InterPro" id="IPR004316">
    <property type="entry name" value="SWEET_rpt"/>
</dbReference>
<evidence type="ECO:0008006" key="14">
    <source>
        <dbReference type="Google" id="ProtNLM"/>
    </source>
</evidence>
<feature type="transmembrane region" description="Helical" evidence="11">
    <location>
        <begin position="247"/>
        <end position="269"/>
    </location>
</feature>
<dbReference type="EMBL" id="CM035407">
    <property type="protein sequence ID" value="KAH7443425.1"/>
    <property type="molecule type" value="Genomic_DNA"/>
</dbReference>
<keyword evidence="7" id="KW-0677">Repeat</keyword>
<dbReference type="GO" id="GO:0051119">
    <property type="term" value="F:sugar transmembrane transporter activity"/>
    <property type="evidence" value="ECO:0007669"/>
    <property type="project" value="InterPro"/>
</dbReference>
<evidence type="ECO:0000256" key="8">
    <source>
        <dbReference type="ARBA" id="ARBA00022989"/>
    </source>
</evidence>
<sequence>MQEAFPLTISLKGGKRKGVLPCAQILSLSLSLSLSVSLSLVTTNLYMNGPAIPLLKTLLPNCSRGPNFRIETFPPSRIAITSGTLSSPLSQFYCYSDNHSRQRSLKSSGICVSTRRHLSVGYMALLSLILGIFGVITAYVGLLLPIPKFWEIIKRRNMASVSPQPYLFNLTSALFWTYYGLLKNGRVSAVTISASGNCAFQIFYLSVYLWFGTLRQRKSTLKILTIIVLSYGGVLLSTLLMECGKQPVIMVGILGIITVIFGSMAPLTNIHKAMKTRNTKFVPLQLSLGLLLNGSCWLAYSLSIKDKYLTIRNVIGISLSIVQVVVYIFIRIVGRKLQKDEEIGDKEAHSVDLNKVMQCPSFKEVEAMGMPISSEIESVLDSKNVKQCPSFKEVEALAMRIPAIDFGISITSGSFPSKDFRVTITPIE</sequence>
<evidence type="ECO:0000256" key="9">
    <source>
        <dbReference type="ARBA" id="ARBA00023136"/>
    </source>
</evidence>
<evidence type="ECO:0000256" key="6">
    <source>
        <dbReference type="ARBA" id="ARBA00022692"/>
    </source>
</evidence>
<dbReference type="InterPro" id="IPR047664">
    <property type="entry name" value="SWEET"/>
</dbReference>
<keyword evidence="13" id="KW-1185">Reference proteome</keyword>
<feature type="transmembrane region" description="Helical" evidence="11">
    <location>
        <begin position="309"/>
        <end position="330"/>
    </location>
</feature>
<evidence type="ECO:0000256" key="10">
    <source>
        <dbReference type="ARBA" id="ARBA00037238"/>
    </source>
</evidence>
<dbReference type="Proteomes" id="UP000825935">
    <property type="component" value="Chromosome 2"/>
</dbReference>
<feature type="transmembrane region" description="Helical" evidence="11">
    <location>
        <begin position="223"/>
        <end position="241"/>
    </location>
</feature>